<dbReference type="Pfam" id="PF00196">
    <property type="entry name" value="GerE"/>
    <property type="match status" value="1"/>
</dbReference>
<dbReference type="GO" id="GO:0000160">
    <property type="term" value="P:phosphorelay signal transduction system"/>
    <property type="evidence" value="ECO:0007669"/>
    <property type="project" value="InterPro"/>
</dbReference>
<dbReference type="PRINTS" id="PR00038">
    <property type="entry name" value="HTHLUXR"/>
</dbReference>
<reference evidence="5 6" key="1">
    <citation type="submission" date="2018-10" db="EMBL/GenBank/DDBJ databases">
        <title>Sequencing the genomes of 1000 actinobacteria strains.</title>
        <authorList>
            <person name="Klenk H.-P."/>
        </authorList>
    </citation>
    <scope>NUCLEOTIDE SEQUENCE [LARGE SCALE GENOMIC DNA]</scope>
    <source>
        <strain evidence="5 6">DSM 43911</strain>
    </source>
</reference>
<dbReference type="SUPFAM" id="SSF52172">
    <property type="entry name" value="CheY-like"/>
    <property type="match status" value="1"/>
</dbReference>
<dbReference type="GO" id="GO:0003677">
    <property type="term" value="F:DNA binding"/>
    <property type="evidence" value="ECO:0007669"/>
    <property type="project" value="UniProtKB-KW"/>
</dbReference>
<dbReference type="GO" id="GO:0006355">
    <property type="term" value="P:regulation of DNA-templated transcription"/>
    <property type="evidence" value="ECO:0007669"/>
    <property type="project" value="InterPro"/>
</dbReference>
<feature type="modified residue" description="4-aspartylphosphate" evidence="2">
    <location>
        <position position="76"/>
    </location>
</feature>
<feature type="domain" description="Response regulatory" evidence="4">
    <location>
        <begin position="25"/>
        <end position="139"/>
    </location>
</feature>
<keyword evidence="6" id="KW-1185">Reference proteome</keyword>
<evidence type="ECO:0000259" key="3">
    <source>
        <dbReference type="PROSITE" id="PS50043"/>
    </source>
</evidence>
<evidence type="ECO:0000256" key="1">
    <source>
        <dbReference type="ARBA" id="ARBA00023125"/>
    </source>
</evidence>
<dbReference type="InterPro" id="IPR016032">
    <property type="entry name" value="Sig_transdc_resp-reg_C-effctor"/>
</dbReference>
<protein>
    <submittedName>
        <fullName evidence="5">DNA-binding NarL/FixJ family response regulator</fullName>
    </submittedName>
</protein>
<dbReference type="PANTHER" id="PTHR43214">
    <property type="entry name" value="TWO-COMPONENT RESPONSE REGULATOR"/>
    <property type="match status" value="1"/>
</dbReference>
<evidence type="ECO:0000259" key="4">
    <source>
        <dbReference type="PROSITE" id="PS50110"/>
    </source>
</evidence>
<proteinExistence type="predicted"/>
<dbReference type="AlphaFoldDB" id="A0A495XKI9"/>
<dbReference type="InterPro" id="IPR039420">
    <property type="entry name" value="WalR-like"/>
</dbReference>
<dbReference type="EMBL" id="RBXR01000001">
    <property type="protein sequence ID" value="RKT74627.1"/>
    <property type="molecule type" value="Genomic_DNA"/>
</dbReference>
<dbReference type="Proteomes" id="UP000272729">
    <property type="component" value="Unassembled WGS sequence"/>
</dbReference>
<dbReference type="PROSITE" id="PS50043">
    <property type="entry name" value="HTH_LUXR_2"/>
    <property type="match status" value="1"/>
</dbReference>
<dbReference type="InterPro" id="IPR001789">
    <property type="entry name" value="Sig_transdc_resp-reg_receiver"/>
</dbReference>
<evidence type="ECO:0000313" key="5">
    <source>
        <dbReference type="EMBL" id="RKT74627.1"/>
    </source>
</evidence>
<dbReference type="InterPro" id="IPR011006">
    <property type="entry name" value="CheY-like_superfamily"/>
</dbReference>
<comment type="caution">
    <text evidence="5">The sequence shown here is derived from an EMBL/GenBank/DDBJ whole genome shotgun (WGS) entry which is preliminary data.</text>
</comment>
<feature type="domain" description="HTH luxR-type" evidence="3">
    <location>
        <begin position="162"/>
        <end position="227"/>
    </location>
</feature>
<dbReference type="PROSITE" id="PS50110">
    <property type="entry name" value="RESPONSE_REGULATORY"/>
    <property type="match status" value="1"/>
</dbReference>
<keyword evidence="2" id="KW-0597">Phosphoprotein</keyword>
<organism evidence="5 6">
    <name type="scientific">Saccharothrix variisporea</name>
    <dbReference type="NCBI Taxonomy" id="543527"/>
    <lineage>
        <taxon>Bacteria</taxon>
        <taxon>Bacillati</taxon>
        <taxon>Actinomycetota</taxon>
        <taxon>Actinomycetes</taxon>
        <taxon>Pseudonocardiales</taxon>
        <taxon>Pseudonocardiaceae</taxon>
        <taxon>Saccharothrix</taxon>
    </lineage>
</organism>
<name>A0A495XKI9_9PSEU</name>
<gene>
    <name evidence="5" type="ORF">DFJ66_7994</name>
</gene>
<accession>A0A495XKI9</accession>
<sequence length="231" mass="24197">MLNSLPPGMSDFRPRTGGDTLTQVTVALVGLRPAVRSTIVPALERAADIAIVGDVRDDVDVLGSTAWRVPDVVVVDPVRSGTSAAEHVVERLAARTRVLVLTGTDEDSVVRGAFRAGALGYLVTGTDHDQVPRGVRVVASGGVVVGRCIAGRFAALICTGQAPYPFPQLTARERDVLERIAAGKTNPVIARELALAPKTISNRVSTVFVKLGVAHRAEAIVLARDAGLGRG</sequence>
<evidence type="ECO:0000313" key="6">
    <source>
        <dbReference type="Proteomes" id="UP000272729"/>
    </source>
</evidence>
<dbReference type="InterPro" id="IPR000792">
    <property type="entry name" value="Tscrpt_reg_LuxR_C"/>
</dbReference>
<keyword evidence="1 5" id="KW-0238">DNA-binding</keyword>
<dbReference type="CDD" id="cd06170">
    <property type="entry name" value="LuxR_C_like"/>
    <property type="match status" value="1"/>
</dbReference>
<dbReference type="Gene3D" id="3.40.50.2300">
    <property type="match status" value="1"/>
</dbReference>
<dbReference type="SUPFAM" id="SSF46894">
    <property type="entry name" value="C-terminal effector domain of the bipartite response regulators"/>
    <property type="match status" value="1"/>
</dbReference>
<dbReference type="SMART" id="SM00421">
    <property type="entry name" value="HTH_LUXR"/>
    <property type="match status" value="1"/>
</dbReference>
<evidence type="ECO:0000256" key="2">
    <source>
        <dbReference type="PROSITE-ProRule" id="PRU00169"/>
    </source>
</evidence>